<name>A0A926NWS0_9HYPH</name>
<sequence length="305" mass="31614">MTAPDWIAVDWGTSTLRVWALGREGEVLATAVSQEGMSGLAPADYEPVLMSHVRTWLPETAARSVPVIVCGMAGAKQGWKDAGYRQAPCAVFAGGEMTRIPTRDARLSVSILPGVCQMEPADVMRGEETQLAGLAATLGPVDATVCLPGTHSKWVRLEGGRIAGFRTFMTGELFSVIAGHSLLRHSIAPEGENAAAFAEAVEDMLADPAGLTGALFAIRASGLVGKADGAAARSRLSGLLIGAELAATRPQWDGKPVHVVGSGALIDAYASALETAGASPVREDAEALTLAGLKQARAAMLETQS</sequence>
<dbReference type="InterPro" id="IPR042257">
    <property type="entry name" value="DGOK_C"/>
</dbReference>
<dbReference type="AlphaFoldDB" id="A0A926NWS0"/>
<evidence type="ECO:0000313" key="1">
    <source>
        <dbReference type="EMBL" id="MBD1545535.1"/>
    </source>
</evidence>
<dbReference type="InterPro" id="IPR042258">
    <property type="entry name" value="DGOK_N"/>
</dbReference>
<proteinExistence type="predicted"/>
<reference evidence="1" key="1">
    <citation type="submission" date="2020-05" db="EMBL/GenBank/DDBJ databases">
        <title>Identification of trans-AT polyketide cluster in two marine bacteria, producers of a novel glutaramide-containing polyketide sesbanimide D and analogs.</title>
        <authorList>
            <person name="Kacar D."/>
            <person name="Rodriguez P."/>
            <person name="Canedo L."/>
            <person name="Gonzalez E."/>
            <person name="Galan B."/>
            <person name="De La Calle F."/>
            <person name="Garcia J.L."/>
        </authorList>
    </citation>
    <scope>NUCLEOTIDE SEQUENCE</scope>
    <source>
        <strain evidence="1">PHM038</strain>
    </source>
</reference>
<dbReference type="Gene3D" id="3.30.420.300">
    <property type="entry name" value="2-keto-3-deoxy-galactonokinase, substrate binding domain"/>
    <property type="match status" value="1"/>
</dbReference>
<gene>
    <name evidence="1" type="ORF">HK439_04630</name>
</gene>
<dbReference type="Proteomes" id="UP000598467">
    <property type="component" value="Unassembled WGS sequence"/>
</dbReference>
<evidence type="ECO:0000313" key="2">
    <source>
        <dbReference type="Proteomes" id="UP000598467"/>
    </source>
</evidence>
<dbReference type="GO" id="GO:0008671">
    <property type="term" value="F:2-dehydro-3-deoxygalactonokinase activity"/>
    <property type="evidence" value="ECO:0007669"/>
    <property type="project" value="InterPro"/>
</dbReference>
<dbReference type="GO" id="GO:0034194">
    <property type="term" value="P:D-galactonate catabolic process"/>
    <property type="evidence" value="ECO:0007669"/>
    <property type="project" value="InterPro"/>
</dbReference>
<organism evidence="1 2">
    <name type="scientific">Roseibium aggregatum</name>
    <dbReference type="NCBI Taxonomy" id="187304"/>
    <lineage>
        <taxon>Bacteria</taxon>
        <taxon>Pseudomonadati</taxon>
        <taxon>Pseudomonadota</taxon>
        <taxon>Alphaproteobacteria</taxon>
        <taxon>Hyphomicrobiales</taxon>
        <taxon>Stappiaceae</taxon>
        <taxon>Roseibium</taxon>
    </lineage>
</organism>
<dbReference type="Pfam" id="PF05035">
    <property type="entry name" value="DGOK"/>
    <property type="match status" value="1"/>
</dbReference>
<dbReference type="InterPro" id="IPR007729">
    <property type="entry name" value="DGOK"/>
</dbReference>
<dbReference type="Gene3D" id="3.30.420.310">
    <property type="entry name" value="2-keto-3-deoxy-galactonokinase, C-terminal domain"/>
    <property type="match status" value="1"/>
</dbReference>
<protein>
    <submittedName>
        <fullName evidence="1">2-dehydro-3-deoxygalactonokinase</fullName>
    </submittedName>
</protein>
<comment type="caution">
    <text evidence="1">The sequence shown here is derived from an EMBL/GenBank/DDBJ whole genome shotgun (WGS) entry which is preliminary data.</text>
</comment>
<accession>A0A926NWS0</accession>
<dbReference type="EMBL" id="JABFCZ010000004">
    <property type="protein sequence ID" value="MBD1545535.1"/>
    <property type="molecule type" value="Genomic_DNA"/>
</dbReference>